<dbReference type="EMBL" id="JABANM010008048">
    <property type="protein sequence ID" value="KAF4743260.1"/>
    <property type="molecule type" value="Genomic_DNA"/>
</dbReference>
<dbReference type="InterPro" id="IPR041588">
    <property type="entry name" value="Integrase_H2C2"/>
</dbReference>
<reference evidence="2 3" key="1">
    <citation type="submission" date="2020-04" db="EMBL/GenBank/DDBJ databases">
        <title>Perkinsus olseni comparative genomics.</title>
        <authorList>
            <person name="Bogema D.R."/>
        </authorList>
    </citation>
    <scope>NUCLEOTIDE SEQUENCE [LARGE SCALE GENOMIC DNA]</scope>
    <source>
        <strain evidence="2">ATCC PRA-205</strain>
    </source>
</reference>
<evidence type="ECO:0000259" key="1">
    <source>
        <dbReference type="Pfam" id="PF17921"/>
    </source>
</evidence>
<feature type="domain" description="Integrase zinc-binding" evidence="1">
    <location>
        <begin position="129"/>
        <end position="178"/>
    </location>
</feature>
<dbReference type="PANTHER" id="PTHR37984">
    <property type="entry name" value="PROTEIN CBG26694"/>
    <property type="match status" value="1"/>
</dbReference>
<dbReference type="Pfam" id="PF17921">
    <property type="entry name" value="Integrase_H2C2"/>
    <property type="match status" value="1"/>
</dbReference>
<dbReference type="AlphaFoldDB" id="A0A7J6TFW4"/>
<dbReference type="InterPro" id="IPR050951">
    <property type="entry name" value="Retrovirus_Pol_polyprotein"/>
</dbReference>
<protein>
    <recommendedName>
        <fullName evidence="1">Integrase zinc-binding domain-containing protein</fullName>
    </recommendedName>
</protein>
<proteinExistence type="predicted"/>
<dbReference type="PANTHER" id="PTHR37984:SF5">
    <property type="entry name" value="PROTEIN NYNRIN-LIKE"/>
    <property type="match status" value="1"/>
</dbReference>
<evidence type="ECO:0000313" key="3">
    <source>
        <dbReference type="Proteomes" id="UP000574390"/>
    </source>
</evidence>
<dbReference type="Gene3D" id="1.10.340.70">
    <property type="match status" value="1"/>
</dbReference>
<feature type="non-terminal residue" evidence="2">
    <location>
        <position position="1"/>
    </location>
</feature>
<accession>A0A7J6TFW4</accession>
<organism evidence="2 3">
    <name type="scientific">Perkinsus olseni</name>
    <name type="common">Perkinsus atlanticus</name>
    <dbReference type="NCBI Taxonomy" id="32597"/>
    <lineage>
        <taxon>Eukaryota</taxon>
        <taxon>Sar</taxon>
        <taxon>Alveolata</taxon>
        <taxon>Perkinsozoa</taxon>
        <taxon>Perkinsea</taxon>
        <taxon>Perkinsida</taxon>
        <taxon>Perkinsidae</taxon>
        <taxon>Perkinsus</taxon>
    </lineage>
</organism>
<dbReference type="Proteomes" id="UP000574390">
    <property type="component" value="Unassembled WGS sequence"/>
</dbReference>
<evidence type="ECO:0000313" key="2">
    <source>
        <dbReference type="EMBL" id="KAF4743260.1"/>
    </source>
</evidence>
<sequence>EDGDDSEAEGSILNEDESIHEGPIPIEKSELRLFLKLTEEQFREQLGPLQRESADILYKVPVKELFAYLDGETRGGSFIFSHYEDCEKLCSLHRRCGLDEQQRLVILVNHRDSLAKVYVPSGKARSYLFFKNHHHPLFAAHIGGQRCYENIKQKYFWPNMARDIRRLVQGCSSCQKSKCTTLAPSARIRSVRLEPPQRFQRLQMDFFAYRE</sequence>
<comment type="caution">
    <text evidence="2">The sequence shown here is derived from an EMBL/GenBank/DDBJ whole genome shotgun (WGS) entry which is preliminary data.</text>
</comment>
<name>A0A7J6TFW4_PEROL</name>
<feature type="non-terminal residue" evidence="2">
    <location>
        <position position="211"/>
    </location>
</feature>
<gene>
    <name evidence="2" type="ORF">FOZ62_017267</name>
</gene>